<evidence type="ECO:0000313" key="2">
    <source>
        <dbReference type="Proteomes" id="UP000887226"/>
    </source>
</evidence>
<dbReference type="InterPro" id="IPR011009">
    <property type="entry name" value="Kinase-like_dom_sf"/>
</dbReference>
<reference evidence="1" key="1">
    <citation type="journal article" date="2021" name="IMA Fungus">
        <title>Genomic characterization of three marine fungi, including Emericellopsis atlantica sp. nov. with signatures of a generalist lifestyle and marine biomass degradation.</title>
        <authorList>
            <person name="Hagestad O.C."/>
            <person name="Hou L."/>
            <person name="Andersen J.H."/>
            <person name="Hansen E.H."/>
            <person name="Altermark B."/>
            <person name="Li C."/>
            <person name="Kuhnert E."/>
            <person name="Cox R.J."/>
            <person name="Crous P.W."/>
            <person name="Spatafora J.W."/>
            <person name="Lail K."/>
            <person name="Amirebrahimi M."/>
            <person name="Lipzen A."/>
            <person name="Pangilinan J."/>
            <person name="Andreopoulos W."/>
            <person name="Hayes R.D."/>
            <person name="Ng V."/>
            <person name="Grigoriev I.V."/>
            <person name="Jackson S.A."/>
            <person name="Sutton T.D.S."/>
            <person name="Dobson A.D.W."/>
            <person name="Rama T."/>
        </authorList>
    </citation>
    <scope>NUCLEOTIDE SEQUENCE</scope>
    <source>
        <strain evidence="1">TRa3180A</strain>
    </source>
</reference>
<accession>A0A9P7YW14</accession>
<dbReference type="Proteomes" id="UP000887226">
    <property type="component" value="Unassembled WGS sequence"/>
</dbReference>
<organism evidence="1 2">
    <name type="scientific">Calycina marina</name>
    <dbReference type="NCBI Taxonomy" id="1763456"/>
    <lineage>
        <taxon>Eukaryota</taxon>
        <taxon>Fungi</taxon>
        <taxon>Dikarya</taxon>
        <taxon>Ascomycota</taxon>
        <taxon>Pezizomycotina</taxon>
        <taxon>Leotiomycetes</taxon>
        <taxon>Helotiales</taxon>
        <taxon>Pezizellaceae</taxon>
        <taxon>Calycina</taxon>
    </lineage>
</organism>
<dbReference type="OrthoDB" id="4062651at2759"/>
<protein>
    <recommendedName>
        <fullName evidence="3">Protein kinase domain-containing protein</fullName>
    </recommendedName>
</protein>
<dbReference type="Gene3D" id="1.10.510.10">
    <property type="entry name" value="Transferase(Phosphotransferase) domain 1"/>
    <property type="match status" value="1"/>
</dbReference>
<name>A0A9P7YW14_9HELO</name>
<gene>
    <name evidence="1" type="ORF">BJ878DRAFT_263822</name>
</gene>
<dbReference type="AlphaFoldDB" id="A0A9P7YW14"/>
<dbReference type="EMBL" id="MU254329">
    <property type="protein sequence ID" value="KAG9240849.1"/>
    <property type="molecule type" value="Genomic_DNA"/>
</dbReference>
<evidence type="ECO:0000313" key="1">
    <source>
        <dbReference type="EMBL" id="KAG9240849.1"/>
    </source>
</evidence>
<keyword evidence="2" id="KW-1185">Reference proteome</keyword>
<comment type="caution">
    <text evidence="1">The sequence shown here is derived from an EMBL/GenBank/DDBJ whole genome shotgun (WGS) entry which is preliminary data.</text>
</comment>
<dbReference type="SUPFAM" id="SSF56112">
    <property type="entry name" value="Protein kinase-like (PK-like)"/>
    <property type="match status" value="1"/>
</dbReference>
<sequence>MLSSVSRSHHLHYRCLRGWQHPNIADILDVYFQDGNLCIVGEHLELSLFDLGFKRLVPEEWEVATIIAEVIKAMTYLLDTLPTCENHIDSSLTCTTKARKRFMLQTMSIIRRF</sequence>
<evidence type="ECO:0008006" key="3">
    <source>
        <dbReference type="Google" id="ProtNLM"/>
    </source>
</evidence>
<proteinExistence type="predicted"/>